<keyword evidence="2" id="KW-0472">Membrane</keyword>
<keyword evidence="2" id="KW-1133">Transmembrane helix</keyword>
<keyword evidence="4" id="KW-1185">Reference proteome</keyword>
<evidence type="ECO:0000313" key="4">
    <source>
        <dbReference type="Proteomes" id="UP001153365"/>
    </source>
</evidence>
<name>A0AAV0AJC4_PHAPC</name>
<feature type="region of interest" description="Disordered" evidence="1">
    <location>
        <begin position="259"/>
        <end position="288"/>
    </location>
</feature>
<evidence type="ECO:0000313" key="3">
    <source>
        <dbReference type="EMBL" id="CAH7667654.1"/>
    </source>
</evidence>
<feature type="compositionally biased region" description="Basic and acidic residues" evidence="1">
    <location>
        <begin position="160"/>
        <end position="178"/>
    </location>
</feature>
<evidence type="ECO:0000256" key="1">
    <source>
        <dbReference type="SAM" id="MobiDB-lite"/>
    </source>
</evidence>
<gene>
    <name evidence="3" type="ORF">PPACK8108_LOCUS2074</name>
</gene>
<proteinExistence type="predicted"/>
<protein>
    <submittedName>
        <fullName evidence="3">Expressed protein</fullName>
    </submittedName>
</protein>
<dbReference type="EMBL" id="CALTRL010000364">
    <property type="protein sequence ID" value="CAH7667654.1"/>
    <property type="molecule type" value="Genomic_DNA"/>
</dbReference>
<keyword evidence="2" id="KW-0812">Transmembrane</keyword>
<feature type="transmembrane region" description="Helical" evidence="2">
    <location>
        <begin position="111"/>
        <end position="135"/>
    </location>
</feature>
<feature type="region of interest" description="Disordered" evidence="1">
    <location>
        <begin position="158"/>
        <end position="192"/>
    </location>
</feature>
<evidence type="ECO:0000256" key="2">
    <source>
        <dbReference type="SAM" id="Phobius"/>
    </source>
</evidence>
<dbReference type="Proteomes" id="UP001153365">
    <property type="component" value="Unassembled WGS sequence"/>
</dbReference>
<dbReference type="AlphaFoldDB" id="A0AAV0AJC4"/>
<feature type="region of interest" description="Disordered" evidence="1">
    <location>
        <begin position="20"/>
        <end position="76"/>
    </location>
</feature>
<comment type="caution">
    <text evidence="3">The sequence shown here is derived from an EMBL/GenBank/DDBJ whole genome shotgun (WGS) entry which is preliminary data.</text>
</comment>
<reference evidence="3" key="1">
    <citation type="submission" date="2022-06" db="EMBL/GenBank/DDBJ databases">
        <authorList>
            <consortium name="SYNGENTA / RWTH Aachen University"/>
        </authorList>
    </citation>
    <scope>NUCLEOTIDE SEQUENCE</scope>
</reference>
<sequence>MVLIVPVTHSFFNRPQVLEETSGGVTSSNSSKADSDSPKGNPNSDGDDDDKREDNSIKNSSEPSLNQSSTVQTSSLVPEVSLNSNSTQLSSLDAQSANATKIDPGSGKSGAHIVVAPIAFVILSLVMVVALVLLANQVQKSANASNLQKRLTKHLTMGFKKNESARTDSPKDLDEKKGAQPQTLGTDEESYYPYIPSHAVSKESTVYPFEMSRGDRGMSSYSVQPEVSDLTLSNQKGGHDHPSNDFVPIRFEPELYSQLSIPPDNANRNPPNNSTKGLRLPSPAHGRY</sequence>
<organism evidence="3 4">
    <name type="scientific">Phakopsora pachyrhizi</name>
    <name type="common">Asian soybean rust disease fungus</name>
    <dbReference type="NCBI Taxonomy" id="170000"/>
    <lineage>
        <taxon>Eukaryota</taxon>
        <taxon>Fungi</taxon>
        <taxon>Dikarya</taxon>
        <taxon>Basidiomycota</taxon>
        <taxon>Pucciniomycotina</taxon>
        <taxon>Pucciniomycetes</taxon>
        <taxon>Pucciniales</taxon>
        <taxon>Phakopsoraceae</taxon>
        <taxon>Phakopsora</taxon>
    </lineage>
</organism>
<feature type="compositionally biased region" description="Low complexity" evidence="1">
    <location>
        <begin position="262"/>
        <end position="273"/>
    </location>
</feature>
<accession>A0AAV0AJC4</accession>
<feature type="compositionally biased region" description="Polar residues" evidence="1">
    <location>
        <begin position="57"/>
        <end position="76"/>
    </location>
</feature>